<keyword evidence="9" id="KW-0067">ATP-binding</keyword>
<dbReference type="Pfam" id="PF00512">
    <property type="entry name" value="HisKA"/>
    <property type="match status" value="1"/>
</dbReference>
<dbReference type="InterPro" id="IPR036097">
    <property type="entry name" value="HisK_dim/P_sf"/>
</dbReference>
<dbReference type="PRINTS" id="PR00344">
    <property type="entry name" value="BCTRLSENSOR"/>
</dbReference>
<evidence type="ECO:0000256" key="10">
    <source>
        <dbReference type="SAM" id="Phobius"/>
    </source>
</evidence>
<keyword evidence="10" id="KW-0472">Membrane</keyword>
<evidence type="ECO:0000256" key="7">
    <source>
        <dbReference type="ARBA" id="ARBA00022741"/>
    </source>
</evidence>
<evidence type="ECO:0000313" key="13">
    <source>
        <dbReference type="EMBL" id="QDV25390.1"/>
    </source>
</evidence>
<dbReference type="Pfam" id="PF02518">
    <property type="entry name" value="HATPase_c"/>
    <property type="match status" value="1"/>
</dbReference>
<keyword evidence="8" id="KW-0418">Kinase</keyword>
<feature type="domain" description="Histidine kinase" evidence="11">
    <location>
        <begin position="217"/>
        <end position="426"/>
    </location>
</feature>
<dbReference type="PROSITE" id="PS50109">
    <property type="entry name" value="HIS_KIN"/>
    <property type="match status" value="1"/>
</dbReference>
<dbReference type="InterPro" id="IPR004358">
    <property type="entry name" value="Sig_transdc_His_kin-like_C"/>
</dbReference>
<proteinExistence type="predicted"/>
<dbReference type="KEGG" id="ahel:Q31a_37160"/>
<dbReference type="PANTHER" id="PTHR44936">
    <property type="entry name" value="SENSOR PROTEIN CREC"/>
    <property type="match status" value="1"/>
</dbReference>
<keyword evidence="5" id="KW-0597">Phosphoprotein</keyword>
<comment type="subcellular location">
    <subcellularLocation>
        <location evidence="2">Cell membrane</location>
        <topology evidence="2">Multi-pass membrane protein</topology>
    </subcellularLocation>
</comment>
<sequence>MIRLFLRFYVAVLCILVMAWLIQYFVFRLSNLSQNQQVVEQALAGGVRTAIAQLESVDAEGLESTLAALEVIYEYPVRRYAFADGLLRASWKNRILDQQVVYYVRSGGGYVAAAMGEQHYVEFGPLPSFVGPESTIVTLGLGAVLLLAAIAIAILLRPVARQLHAVEKTAMAIAAGDLSARIDSLKVPKGVSLANAFNTMADRTENLLNSQRELLQAVSHELRTPLARMRFAVDLIESAPSDAIRSDRLAAVDRSIHELDELVGELLTYMRMDAPRPHAALEEFDVCKLVQEVIDSRSVPFPNLKFSMVCQSAECVVVAERISVGRAIGNLVGNAAKFADGEIRVEIEAMESKVRIRVDDDGPGVPEDKAQQIFEPFVRLPGSPGSGAGLGLALVSRIVERHAGEVRATRSELGGACFEVLLPKCQ</sequence>
<evidence type="ECO:0000259" key="11">
    <source>
        <dbReference type="PROSITE" id="PS50109"/>
    </source>
</evidence>
<keyword evidence="10" id="KW-1133">Transmembrane helix</keyword>
<dbReference type="Pfam" id="PF00672">
    <property type="entry name" value="HAMP"/>
    <property type="match status" value="1"/>
</dbReference>
<evidence type="ECO:0000256" key="1">
    <source>
        <dbReference type="ARBA" id="ARBA00000085"/>
    </source>
</evidence>
<name>A0A518G9Y8_9BACT</name>
<dbReference type="InterPro" id="IPR003660">
    <property type="entry name" value="HAMP_dom"/>
</dbReference>
<keyword evidence="14" id="KW-1185">Reference proteome</keyword>
<feature type="transmembrane region" description="Helical" evidence="10">
    <location>
        <begin position="6"/>
        <end position="27"/>
    </location>
</feature>
<evidence type="ECO:0000256" key="4">
    <source>
        <dbReference type="ARBA" id="ARBA00022475"/>
    </source>
</evidence>
<keyword evidence="7" id="KW-0547">Nucleotide-binding</keyword>
<dbReference type="Proteomes" id="UP000318017">
    <property type="component" value="Chromosome"/>
</dbReference>
<dbReference type="SMART" id="SM00304">
    <property type="entry name" value="HAMP"/>
    <property type="match status" value="1"/>
</dbReference>
<keyword evidence="10" id="KW-0812">Transmembrane</keyword>
<dbReference type="InterPro" id="IPR050980">
    <property type="entry name" value="2C_sensor_his_kinase"/>
</dbReference>
<evidence type="ECO:0000256" key="8">
    <source>
        <dbReference type="ARBA" id="ARBA00022777"/>
    </source>
</evidence>
<evidence type="ECO:0000256" key="5">
    <source>
        <dbReference type="ARBA" id="ARBA00022553"/>
    </source>
</evidence>
<dbReference type="PROSITE" id="PS50885">
    <property type="entry name" value="HAMP"/>
    <property type="match status" value="1"/>
</dbReference>
<evidence type="ECO:0000256" key="3">
    <source>
        <dbReference type="ARBA" id="ARBA00012438"/>
    </source>
</evidence>
<dbReference type="EC" id="2.7.13.3" evidence="3"/>
<reference evidence="13 14" key="1">
    <citation type="submission" date="2019-02" db="EMBL/GenBank/DDBJ databases">
        <title>Deep-cultivation of Planctomycetes and their phenomic and genomic characterization uncovers novel biology.</title>
        <authorList>
            <person name="Wiegand S."/>
            <person name="Jogler M."/>
            <person name="Boedeker C."/>
            <person name="Pinto D."/>
            <person name="Vollmers J."/>
            <person name="Rivas-Marin E."/>
            <person name="Kohn T."/>
            <person name="Peeters S.H."/>
            <person name="Heuer A."/>
            <person name="Rast P."/>
            <person name="Oberbeckmann S."/>
            <person name="Bunk B."/>
            <person name="Jeske O."/>
            <person name="Meyerdierks A."/>
            <person name="Storesund J.E."/>
            <person name="Kallscheuer N."/>
            <person name="Luecker S."/>
            <person name="Lage O.M."/>
            <person name="Pohl T."/>
            <person name="Merkel B.J."/>
            <person name="Hornburger P."/>
            <person name="Mueller R.-W."/>
            <person name="Bruemmer F."/>
            <person name="Labrenz M."/>
            <person name="Spormann A.M."/>
            <person name="Op den Camp H."/>
            <person name="Overmann J."/>
            <person name="Amann R."/>
            <person name="Jetten M.S.M."/>
            <person name="Mascher T."/>
            <person name="Medema M.H."/>
            <person name="Devos D.P."/>
            <person name="Kaster A.-K."/>
            <person name="Ovreas L."/>
            <person name="Rohde M."/>
            <person name="Galperin M.Y."/>
            <person name="Jogler C."/>
        </authorList>
    </citation>
    <scope>NUCLEOTIDE SEQUENCE [LARGE SCALE GENOMIC DNA]</scope>
    <source>
        <strain evidence="13 14">Q31a</strain>
    </source>
</reference>
<gene>
    <name evidence="13" type="primary">rstB</name>
    <name evidence="13" type="ORF">Q31a_37160</name>
</gene>
<keyword evidence="6 13" id="KW-0808">Transferase</keyword>
<dbReference type="InterPro" id="IPR005467">
    <property type="entry name" value="His_kinase_dom"/>
</dbReference>
<dbReference type="Gene3D" id="3.30.565.10">
    <property type="entry name" value="Histidine kinase-like ATPase, C-terminal domain"/>
    <property type="match status" value="1"/>
</dbReference>
<dbReference type="SMART" id="SM00387">
    <property type="entry name" value="HATPase_c"/>
    <property type="match status" value="1"/>
</dbReference>
<dbReference type="EMBL" id="CP036298">
    <property type="protein sequence ID" value="QDV25390.1"/>
    <property type="molecule type" value="Genomic_DNA"/>
</dbReference>
<dbReference type="SMART" id="SM00388">
    <property type="entry name" value="HisKA"/>
    <property type="match status" value="1"/>
</dbReference>
<accession>A0A518G9Y8</accession>
<dbReference type="RefSeq" id="WP_145080385.1">
    <property type="nucleotide sequence ID" value="NZ_CP036298.1"/>
</dbReference>
<keyword evidence="4" id="KW-1003">Cell membrane</keyword>
<dbReference type="AlphaFoldDB" id="A0A518G9Y8"/>
<organism evidence="13 14">
    <name type="scientific">Aureliella helgolandensis</name>
    <dbReference type="NCBI Taxonomy" id="2527968"/>
    <lineage>
        <taxon>Bacteria</taxon>
        <taxon>Pseudomonadati</taxon>
        <taxon>Planctomycetota</taxon>
        <taxon>Planctomycetia</taxon>
        <taxon>Pirellulales</taxon>
        <taxon>Pirellulaceae</taxon>
        <taxon>Aureliella</taxon>
    </lineage>
</organism>
<comment type="catalytic activity">
    <reaction evidence="1">
        <text>ATP + protein L-histidine = ADP + protein N-phospho-L-histidine.</text>
        <dbReference type="EC" id="2.7.13.3"/>
    </reaction>
</comment>
<evidence type="ECO:0000256" key="6">
    <source>
        <dbReference type="ARBA" id="ARBA00022679"/>
    </source>
</evidence>
<dbReference type="SUPFAM" id="SSF47384">
    <property type="entry name" value="Homodimeric domain of signal transducing histidine kinase"/>
    <property type="match status" value="1"/>
</dbReference>
<dbReference type="CDD" id="cd06225">
    <property type="entry name" value="HAMP"/>
    <property type="match status" value="1"/>
</dbReference>
<dbReference type="GO" id="GO:0000155">
    <property type="term" value="F:phosphorelay sensor kinase activity"/>
    <property type="evidence" value="ECO:0007669"/>
    <property type="project" value="InterPro"/>
</dbReference>
<feature type="transmembrane region" description="Helical" evidence="10">
    <location>
        <begin position="136"/>
        <end position="156"/>
    </location>
</feature>
<evidence type="ECO:0000256" key="2">
    <source>
        <dbReference type="ARBA" id="ARBA00004651"/>
    </source>
</evidence>
<dbReference type="InterPro" id="IPR003594">
    <property type="entry name" value="HATPase_dom"/>
</dbReference>
<evidence type="ECO:0000313" key="14">
    <source>
        <dbReference type="Proteomes" id="UP000318017"/>
    </source>
</evidence>
<dbReference type="Gene3D" id="1.10.287.130">
    <property type="match status" value="1"/>
</dbReference>
<dbReference type="InterPro" id="IPR003661">
    <property type="entry name" value="HisK_dim/P_dom"/>
</dbReference>
<dbReference type="CDD" id="cd00075">
    <property type="entry name" value="HATPase"/>
    <property type="match status" value="1"/>
</dbReference>
<dbReference type="OrthoDB" id="9804645at2"/>
<dbReference type="CDD" id="cd00082">
    <property type="entry name" value="HisKA"/>
    <property type="match status" value="1"/>
</dbReference>
<dbReference type="GO" id="GO:0005524">
    <property type="term" value="F:ATP binding"/>
    <property type="evidence" value="ECO:0007669"/>
    <property type="project" value="UniProtKB-KW"/>
</dbReference>
<protein>
    <recommendedName>
        <fullName evidence="3">histidine kinase</fullName>
        <ecNumber evidence="3">2.7.13.3</ecNumber>
    </recommendedName>
</protein>
<dbReference type="Gene3D" id="6.10.340.10">
    <property type="match status" value="1"/>
</dbReference>
<dbReference type="PANTHER" id="PTHR44936:SF10">
    <property type="entry name" value="SENSOR PROTEIN RSTB"/>
    <property type="match status" value="1"/>
</dbReference>
<evidence type="ECO:0000256" key="9">
    <source>
        <dbReference type="ARBA" id="ARBA00022840"/>
    </source>
</evidence>
<evidence type="ECO:0000259" key="12">
    <source>
        <dbReference type="PROSITE" id="PS50885"/>
    </source>
</evidence>
<dbReference type="InterPro" id="IPR036890">
    <property type="entry name" value="HATPase_C_sf"/>
</dbReference>
<dbReference type="SUPFAM" id="SSF55874">
    <property type="entry name" value="ATPase domain of HSP90 chaperone/DNA topoisomerase II/histidine kinase"/>
    <property type="match status" value="1"/>
</dbReference>
<feature type="domain" description="HAMP" evidence="12">
    <location>
        <begin position="157"/>
        <end position="209"/>
    </location>
</feature>
<dbReference type="GO" id="GO:0005886">
    <property type="term" value="C:plasma membrane"/>
    <property type="evidence" value="ECO:0007669"/>
    <property type="project" value="UniProtKB-SubCell"/>
</dbReference>